<dbReference type="RefSeq" id="WP_283405969.1">
    <property type="nucleotide sequence ID" value="NZ_FXUI01000004.1"/>
</dbReference>
<evidence type="ECO:0008006" key="3">
    <source>
        <dbReference type="Google" id="ProtNLM"/>
    </source>
</evidence>
<protein>
    <recommendedName>
        <fullName evidence="3">Calcineurin-like phosphoesterase family protein</fullName>
    </recommendedName>
</protein>
<evidence type="ECO:0000313" key="1">
    <source>
        <dbReference type="EMBL" id="SMP67488.1"/>
    </source>
</evidence>
<evidence type="ECO:0000313" key="2">
    <source>
        <dbReference type="Proteomes" id="UP001157910"/>
    </source>
</evidence>
<proteinExistence type="predicted"/>
<accession>A0ABY1QCQ7</accession>
<organism evidence="1 2">
    <name type="scientific">Novosphingobium panipatense</name>
    <dbReference type="NCBI Taxonomy" id="428991"/>
    <lineage>
        <taxon>Bacteria</taxon>
        <taxon>Pseudomonadati</taxon>
        <taxon>Pseudomonadota</taxon>
        <taxon>Alphaproteobacteria</taxon>
        <taxon>Sphingomonadales</taxon>
        <taxon>Sphingomonadaceae</taxon>
        <taxon>Novosphingobium</taxon>
    </lineage>
</organism>
<dbReference type="Gene3D" id="3.60.21.10">
    <property type="match status" value="1"/>
</dbReference>
<dbReference type="Proteomes" id="UP001157910">
    <property type="component" value="Unassembled WGS sequence"/>
</dbReference>
<name>A0ABY1QCQ7_9SPHN</name>
<gene>
    <name evidence="1" type="ORF">SAMN06296065_104220</name>
</gene>
<dbReference type="InterPro" id="IPR029052">
    <property type="entry name" value="Metallo-depent_PP-like"/>
</dbReference>
<dbReference type="EMBL" id="FXUI01000004">
    <property type="protein sequence ID" value="SMP67488.1"/>
    <property type="molecule type" value="Genomic_DNA"/>
</dbReference>
<reference evidence="1 2" key="1">
    <citation type="submission" date="2017-05" db="EMBL/GenBank/DDBJ databases">
        <authorList>
            <person name="Varghese N."/>
            <person name="Submissions S."/>
        </authorList>
    </citation>
    <scope>NUCLEOTIDE SEQUENCE [LARGE SCALE GENOMIC DNA]</scope>
    <source>
        <strain evidence="1 2">SM16</strain>
    </source>
</reference>
<keyword evidence="2" id="KW-1185">Reference proteome</keyword>
<comment type="caution">
    <text evidence="1">The sequence shown here is derived from an EMBL/GenBank/DDBJ whole genome shotgun (WGS) entry which is preliminary data.</text>
</comment>
<sequence length="165" mass="17886">MAIHFIADLHFNDDERCPTLPDGSHDSAEFARRICRNWRALVAPEDVVWILGNVGNAVHLGTLPGIKHLVRARHDPLPWQCLNTGRYASVTERHVLATPEGRLTLVADPLDANPDGSELVLHGGHPVRSDTSGYLSVSACHRELAPVSLAAVRQGGVFAALRQAA</sequence>